<dbReference type="RefSeq" id="WP_425309346.1">
    <property type="nucleotide sequence ID" value="NZ_CP154795.1"/>
</dbReference>
<protein>
    <recommendedName>
        <fullName evidence="5">DUF4179 domain-containing protein</fullName>
    </recommendedName>
</protein>
<evidence type="ECO:0008006" key="5">
    <source>
        <dbReference type="Google" id="ProtNLM"/>
    </source>
</evidence>
<name>A0ABZ3FR84_9ACTN</name>
<keyword evidence="2" id="KW-0472">Membrane</keyword>
<proteinExistence type="predicted"/>
<organism evidence="3 4">
    <name type="scientific">Ammonicoccus fulvus</name>
    <dbReference type="NCBI Taxonomy" id="3138240"/>
    <lineage>
        <taxon>Bacteria</taxon>
        <taxon>Bacillati</taxon>
        <taxon>Actinomycetota</taxon>
        <taxon>Actinomycetes</taxon>
        <taxon>Propionibacteriales</taxon>
        <taxon>Propionibacteriaceae</taxon>
        <taxon>Ammonicoccus</taxon>
    </lineage>
</organism>
<evidence type="ECO:0000313" key="3">
    <source>
        <dbReference type="EMBL" id="XAN07887.1"/>
    </source>
</evidence>
<keyword evidence="2" id="KW-0812">Transmembrane</keyword>
<evidence type="ECO:0000256" key="2">
    <source>
        <dbReference type="SAM" id="Phobius"/>
    </source>
</evidence>
<accession>A0ABZ3FR84</accession>
<sequence length="378" mass="39794">MSTDDDTRLDDLLRSFDAADPELDDLARRRGDALLERILATPMAEERGTSVSKPTPLAPRRTRLRWLAIPAAAAAFALVASLWPGFGSRGQAYASWTPTPIPVTGELRDKTTDACVTQLASVEKDYPGQGPERPVAGVDTARILIAEQRGDYVFVAVATDVGANWSCLFEARRPNYPISAGGGIPSAMSPAPAPLAPEQLEGGGGGMSGSREGSFASTQGRVGSDVRGVTIHAGGKTVEASVNDGTFAAWWPIEDFKPSLVDNITFDVTLSDGRVLTNVDGGIMSPMPGPREVGRVSLGAGTDNRATIDGFAGDEVSAVTVHLPGGREFPAAMDGRSFHVGYDLPKGTYDPGIDTVDLTFTLTLTDGTVLPHTKAITR</sequence>
<reference evidence="3 4" key="1">
    <citation type="submission" date="2024-04" db="EMBL/GenBank/DDBJ databases">
        <title>Isolation of an actinomycete strain from pig manure.</title>
        <authorList>
            <person name="Gong T."/>
            <person name="Yu Z."/>
            <person name="An M."/>
            <person name="Wei C."/>
            <person name="Yang W."/>
            <person name="Liu L."/>
        </authorList>
    </citation>
    <scope>NUCLEOTIDE SEQUENCE [LARGE SCALE GENOMIC DNA]</scope>
    <source>
        <strain evidence="3 4">ZF39</strain>
    </source>
</reference>
<keyword evidence="2" id="KW-1133">Transmembrane helix</keyword>
<evidence type="ECO:0000313" key="4">
    <source>
        <dbReference type="Proteomes" id="UP001442841"/>
    </source>
</evidence>
<keyword evidence="4" id="KW-1185">Reference proteome</keyword>
<dbReference type="Proteomes" id="UP001442841">
    <property type="component" value="Chromosome"/>
</dbReference>
<gene>
    <name evidence="3" type="ORF">AADG42_11410</name>
</gene>
<dbReference type="EMBL" id="CP154795">
    <property type="protein sequence ID" value="XAN07887.1"/>
    <property type="molecule type" value="Genomic_DNA"/>
</dbReference>
<feature type="region of interest" description="Disordered" evidence="1">
    <location>
        <begin position="189"/>
        <end position="221"/>
    </location>
</feature>
<evidence type="ECO:0000256" key="1">
    <source>
        <dbReference type="SAM" id="MobiDB-lite"/>
    </source>
</evidence>
<feature type="transmembrane region" description="Helical" evidence="2">
    <location>
        <begin position="66"/>
        <end position="86"/>
    </location>
</feature>